<accession>A0A8D8ZGD7</accession>
<reference evidence="1" key="1">
    <citation type="submission" date="2021-05" db="EMBL/GenBank/DDBJ databases">
        <authorList>
            <person name="Alioto T."/>
            <person name="Alioto T."/>
            <person name="Gomez Garrido J."/>
        </authorList>
    </citation>
    <scope>NUCLEOTIDE SEQUENCE</scope>
</reference>
<name>A0A8D8ZGD7_9HEMI</name>
<organism evidence="1">
    <name type="scientific">Cacopsylla melanoneura</name>
    <dbReference type="NCBI Taxonomy" id="428564"/>
    <lineage>
        <taxon>Eukaryota</taxon>
        <taxon>Metazoa</taxon>
        <taxon>Ecdysozoa</taxon>
        <taxon>Arthropoda</taxon>
        <taxon>Hexapoda</taxon>
        <taxon>Insecta</taxon>
        <taxon>Pterygota</taxon>
        <taxon>Neoptera</taxon>
        <taxon>Paraneoptera</taxon>
        <taxon>Hemiptera</taxon>
        <taxon>Sternorrhyncha</taxon>
        <taxon>Psylloidea</taxon>
        <taxon>Psyllidae</taxon>
        <taxon>Psyllinae</taxon>
        <taxon>Cacopsylla</taxon>
    </lineage>
</organism>
<dbReference type="EMBL" id="HBUF01498141">
    <property type="protein sequence ID" value="CAG6745507.1"/>
    <property type="molecule type" value="Transcribed_RNA"/>
</dbReference>
<proteinExistence type="predicted"/>
<protein>
    <submittedName>
        <fullName evidence="1">Uncharacterized protein</fullName>
    </submittedName>
</protein>
<evidence type="ECO:0000313" key="1">
    <source>
        <dbReference type="EMBL" id="CAG6745507.1"/>
    </source>
</evidence>
<sequence length="103" mass="11307">MSLISATNPCLICLLSPGLTSDGLCSIIGSYKEVIIFADDAIKSVIEINVWKWQTPSITSVVLFAYCSIQTNVFARKIKCLQDIQTNNKLCMFASLPMENSIA</sequence>
<dbReference type="AlphaFoldDB" id="A0A8D8ZGD7"/>